<evidence type="ECO:0000313" key="3">
    <source>
        <dbReference type="Proteomes" id="UP000230002"/>
    </source>
</evidence>
<accession>A0A2G8ST66</accession>
<name>A0A2G8ST66_9APHY</name>
<comment type="caution">
    <text evidence="2">The sequence shown here is derived from an EMBL/GenBank/DDBJ whole genome shotgun (WGS) entry which is preliminary data.</text>
</comment>
<keyword evidence="3" id="KW-1185">Reference proteome</keyword>
<evidence type="ECO:0000256" key="1">
    <source>
        <dbReference type="SAM" id="MobiDB-lite"/>
    </source>
</evidence>
<proteinExistence type="predicted"/>
<dbReference type="STRING" id="1077348.A0A2G8ST66"/>
<organism evidence="2 3">
    <name type="scientific">Ganoderma sinense ZZ0214-1</name>
    <dbReference type="NCBI Taxonomy" id="1077348"/>
    <lineage>
        <taxon>Eukaryota</taxon>
        <taxon>Fungi</taxon>
        <taxon>Dikarya</taxon>
        <taxon>Basidiomycota</taxon>
        <taxon>Agaricomycotina</taxon>
        <taxon>Agaricomycetes</taxon>
        <taxon>Polyporales</taxon>
        <taxon>Polyporaceae</taxon>
        <taxon>Ganoderma</taxon>
    </lineage>
</organism>
<dbReference type="EMBL" id="AYKW01000001">
    <property type="protein sequence ID" value="PIL36969.1"/>
    <property type="molecule type" value="Genomic_DNA"/>
</dbReference>
<evidence type="ECO:0000313" key="2">
    <source>
        <dbReference type="EMBL" id="PIL36969.1"/>
    </source>
</evidence>
<reference evidence="2 3" key="1">
    <citation type="journal article" date="2015" name="Sci. Rep.">
        <title>Chromosome-level genome map provides insights into diverse defense mechanisms in the medicinal fungus Ganoderma sinense.</title>
        <authorList>
            <person name="Zhu Y."/>
            <person name="Xu J."/>
            <person name="Sun C."/>
            <person name="Zhou S."/>
            <person name="Xu H."/>
            <person name="Nelson D.R."/>
            <person name="Qian J."/>
            <person name="Song J."/>
            <person name="Luo H."/>
            <person name="Xiang L."/>
            <person name="Li Y."/>
            <person name="Xu Z."/>
            <person name="Ji A."/>
            <person name="Wang L."/>
            <person name="Lu S."/>
            <person name="Hayward A."/>
            <person name="Sun W."/>
            <person name="Li X."/>
            <person name="Schwartz D.C."/>
            <person name="Wang Y."/>
            <person name="Chen S."/>
        </authorList>
    </citation>
    <scope>NUCLEOTIDE SEQUENCE [LARGE SCALE GENOMIC DNA]</scope>
    <source>
        <strain evidence="2 3">ZZ0214-1</strain>
    </source>
</reference>
<feature type="compositionally biased region" description="Polar residues" evidence="1">
    <location>
        <begin position="35"/>
        <end position="47"/>
    </location>
</feature>
<gene>
    <name evidence="2" type="ORF">GSI_00661</name>
</gene>
<dbReference type="OrthoDB" id="3265815at2759"/>
<dbReference type="AlphaFoldDB" id="A0A2G8ST66"/>
<protein>
    <recommendedName>
        <fullName evidence="4">BTB domain-containing protein</fullName>
    </recommendedName>
</protein>
<feature type="region of interest" description="Disordered" evidence="1">
    <location>
        <begin position="13"/>
        <end position="70"/>
    </location>
</feature>
<evidence type="ECO:0008006" key="4">
    <source>
        <dbReference type="Google" id="ProtNLM"/>
    </source>
</evidence>
<sequence>MDNAEWDNVLQYISDPNDFASPQSERPVSEMTGIPLNTQHPTPTQVLTPPGSDKTSHTPPDFPEGLPQDHIPGNTIVSVSTTFHPGAALLPIPPDLIFLSADGVFFYVHTTQVLALSANHFDDLVPPKPHKSKIRDDLGPVVPVPESASVLNIVLHAVYDISCAHYHPGVDTLIAAVEAMARYGLPPRRHIAPSTPLYSLILGQAPMQPIVIYALAAAHDLYDLAVPVSSHLLSFALHTLTDDLAIRIGPVYMKRLFFLHLGRLDALKRLLLPPPHPHPPTSSCDFTEQKKLTRAWALASAYLAWDARPDLSTSAMEGALLPLADHLSCDVCKKSLGDRVKQLVIQWSVVKRSI</sequence>
<dbReference type="Proteomes" id="UP000230002">
    <property type="component" value="Unassembled WGS sequence"/>
</dbReference>